<protein>
    <submittedName>
        <fullName evidence="2">Uncharacterized protein</fullName>
    </submittedName>
</protein>
<evidence type="ECO:0000313" key="3">
    <source>
        <dbReference type="Proteomes" id="UP001174997"/>
    </source>
</evidence>
<sequence>MELFFPPDPQWGPITPKEAHCHGDGQFKLIMAAFESLAKDEFGLSDARFLREYAQRGQDTLDLLMESRPTLQPSQVGHEAFHLRICEAFFTARHKPFPWHRLASSYPLSSTDRPLSKDYAGYYYMRALAAARRPRQPSLTESEQVCLGSDDSNQESLGGHELLRQLALYDRYPTQRWDPAIHGNTDPFRWDEEFDDEPMAVAPAPAAPSAPQVQQESVRVGPVNQPRPPLLPQAHHDPARWDPSIFGPVEPFYWGDEPVGVPWPPSPVQTPEVADSLSSGPTLVPDSDSDSNSQATASQVGPEWVAFFQSILPPSTGDFEYESDGYDPRHDVDVTVYENAPPLFDHVAEAPPPSLPPSFHPDAAVDSSDDESSVTTGYDGRHERISWGDVVRQRSSELGLRMWERGLERMENMDSIARLYQAPAPIVAVDHECVLGHWASTLSLDGDAKPWTFEVPDLETVLSFCGKDLERFKEAVDDRGILTHFPAVQLWLEFNRSRWTGIVKSVTMCFGPAVCEDGRVPREAMDHVLDCFLAVKMHYQSGSPPLGWVLGDGAYCSPASSLLGRIVEAYTLHRQPPRVQYCTIQRKVAFTVQHSWETSENLLQMVREVAVLFVRLTHGQSGKRRLDALITLFTRAYRETVEAAMVTLPPGERRVFESTYGHVRIAAMLEARLRVEVNAILHRNEP</sequence>
<keyword evidence="3" id="KW-1185">Reference proteome</keyword>
<dbReference type="EMBL" id="JAULSY010000060">
    <property type="protein sequence ID" value="KAK0668163.1"/>
    <property type="molecule type" value="Genomic_DNA"/>
</dbReference>
<accession>A0AA39ZBY4</accession>
<name>A0AA39ZBY4_9PEZI</name>
<dbReference type="AlphaFoldDB" id="A0AA39ZBY4"/>
<organism evidence="2 3">
    <name type="scientific">Cercophora samala</name>
    <dbReference type="NCBI Taxonomy" id="330535"/>
    <lineage>
        <taxon>Eukaryota</taxon>
        <taxon>Fungi</taxon>
        <taxon>Dikarya</taxon>
        <taxon>Ascomycota</taxon>
        <taxon>Pezizomycotina</taxon>
        <taxon>Sordariomycetes</taxon>
        <taxon>Sordariomycetidae</taxon>
        <taxon>Sordariales</taxon>
        <taxon>Lasiosphaeriaceae</taxon>
        <taxon>Cercophora</taxon>
    </lineage>
</organism>
<comment type="caution">
    <text evidence="2">The sequence shown here is derived from an EMBL/GenBank/DDBJ whole genome shotgun (WGS) entry which is preliminary data.</text>
</comment>
<evidence type="ECO:0000256" key="1">
    <source>
        <dbReference type="SAM" id="MobiDB-lite"/>
    </source>
</evidence>
<dbReference type="Proteomes" id="UP001174997">
    <property type="component" value="Unassembled WGS sequence"/>
</dbReference>
<gene>
    <name evidence="2" type="ORF">QBC41DRAFT_303628</name>
</gene>
<proteinExistence type="predicted"/>
<feature type="compositionally biased region" description="Pro residues" evidence="1">
    <location>
        <begin position="350"/>
        <end position="359"/>
    </location>
</feature>
<feature type="region of interest" description="Disordered" evidence="1">
    <location>
        <begin position="350"/>
        <end position="379"/>
    </location>
</feature>
<reference evidence="2" key="1">
    <citation type="submission" date="2023-06" db="EMBL/GenBank/DDBJ databases">
        <title>Genome-scale phylogeny and comparative genomics of the fungal order Sordariales.</title>
        <authorList>
            <consortium name="Lawrence Berkeley National Laboratory"/>
            <person name="Hensen N."/>
            <person name="Bonometti L."/>
            <person name="Westerberg I."/>
            <person name="Brannstrom I.O."/>
            <person name="Guillou S."/>
            <person name="Cros-Aarteil S."/>
            <person name="Calhoun S."/>
            <person name="Haridas S."/>
            <person name="Kuo A."/>
            <person name="Mondo S."/>
            <person name="Pangilinan J."/>
            <person name="Riley R."/>
            <person name="Labutti K."/>
            <person name="Andreopoulos B."/>
            <person name="Lipzen A."/>
            <person name="Chen C."/>
            <person name="Yanf M."/>
            <person name="Daum C."/>
            <person name="Ng V."/>
            <person name="Clum A."/>
            <person name="Steindorff A."/>
            <person name="Ohm R."/>
            <person name="Martin F."/>
            <person name="Silar P."/>
            <person name="Natvig D."/>
            <person name="Lalanne C."/>
            <person name="Gautier V."/>
            <person name="Ament-Velasquez S.L."/>
            <person name="Kruys A."/>
            <person name="Hutchinson M.I."/>
            <person name="Powell A.J."/>
            <person name="Barry K."/>
            <person name="Miller A.N."/>
            <person name="Grigoriev I.V."/>
            <person name="Debuchy R."/>
            <person name="Gladieux P."/>
            <person name="Thoren M.H."/>
            <person name="Johannesson H."/>
        </authorList>
    </citation>
    <scope>NUCLEOTIDE SEQUENCE</scope>
    <source>
        <strain evidence="2">CBS 307.81</strain>
    </source>
</reference>
<feature type="region of interest" description="Disordered" evidence="1">
    <location>
        <begin position="263"/>
        <end position="298"/>
    </location>
</feature>
<evidence type="ECO:0000313" key="2">
    <source>
        <dbReference type="EMBL" id="KAK0668163.1"/>
    </source>
</evidence>